<dbReference type="Pfam" id="PF08448">
    <property type="entry name" value="PAS_4"/>
    <property type="match status" value="1"/>
</dbReference>
<dbReference type="Pfam" id="PF13426">
    <property type="entry name" value="PAS_9"/>
    <property type="match status" value="1"/>
</dbReference>
<dbReference type="Gene3D" id="3.30.70.270">
    <property type="match status" value="1"/>
</dbReference>
<dbReference type="InterPro" id="IPR029016">
    <property type="entry name" value="GAF-like_dom_sf"/>
</dbReference>
<dbReference type="Proteomes" id="UP000639973">
    <property type="component" value="Unassembled WGS sequence"/>
</dbReference>
<gene>
    <name evidence="5" type="ORF">GCM10010840_16060</name>
</gene>
<protein>
    <recommendedName>
        <fullName evidence="7">Diguanylate cyclase with PAS/PAC and GAF sensors</fullName>
    </recommendedName>
</protein>
<dbReference type="NCBIfam" id="TIGR00229">
    <property type="entry name" value="sensory_box"/>
    <property type="match status" value="2"/>
</dbReference>
<reference evidence="6" key="1">
    <citation type="journal article" date="2019" name="Int. J. Syst. Evol. Microbiol.">
        <title>The Global Catalogue of Microorganisms (GCM) 10K type strain sequencing project: providing services to taxonomists for standard genome sequencing and annotation.</title>
        <authorList>
            <consortium name="The Broad Institute Genomics Platform"/>
            <consortium name="The Broad Institute Genome Sequencing Center for Infectious Disease"/>
            <person name="Wu L."/>
            <person name="Ma J."/>
        </authorList>
    </citation>
    <scope>NUCLEOTIDE SEQUENCE [LARGE SCALE GENOMIC DNA]</scope>
    <source>
        <strain evidence="6">JCM 15442</strain>
    </source>
</reference>
<evidence type="ECO:0000259" key="3">
    <source>
        <dbReference type="PROSITE" id="PS50113"/>
    </source>
</evidence>
<dbReference type="InterPro" id="IPR000014">
    <property type="entry name" value="PAS"/>
</dbReference>
<dbReference type="CDD" id="cd00130">
    <property type="entry name" value="PAS"/>
    <property type="match status" value="3"/>
</dbReference>
<feature type="domain" description="PAS" evidence="2">
    <location>
        <begin position="594"/>
        <end position="664"/>
    </location>
</feature>
<dbReference type="InterPro" id="IPR035965">
    <property type="entry name" value="PAS-like_dom_sf"/>
</dbReference>
<dbReference type="SUPFAM" id="SSF55785">
    <property type="entry name" value="PYP-like sensor domain (PAS domain)"/>
    <property type="match status" value="3"/>
</dbReference>
<dbReference type="Gene3D" id="3.30.450.20">
    <property type="entry name" value="PAS domain"/>
    <property type="match status" value="3"/>
</dbReference>
<feature type="domain" description="PAC" evidence="3">
    <location>
        <begin position="668"/>
        <end position="720"/>
    </location>
</feature>
<dbReference type="PANTHER" id="PTHR45138">
    <property type="entry name" value="REGULATORY COMPONENTS OF SENSORY TRANSDUCTION SYSTEM"/>
    <property type="match status" value="1"/>
</dbReference>
<organism evidence="5 6">
    <name type="scientific">Deinococcus aerolatus</name>
    <dbReference type="NCBI Taxonomy" id="522487"/>
    <lineage>
        <taxon>Bacteria</taxon>
        <taxon>Thermotogati</taxon>
        <taxon>Deinococcota</taxon>
        <taxon>Deinococci</taxon>
        <taxon>Deinococcales</taxon>
        <taxon>Deinococcaceae</taxon>
        <taxon>Deinococcus</taxon>
    </lineage>
</organism>
<dbReference type="Pfam" id="PF13185">
    <property type="entry name" value="GAF_2"/>
    <property type="match status" value="1"/>
</dbReference>
<feature type="coiled-coil region" evidence="1">
    <location>
        <begin position="722"/>
        <end position="756"/>
    </location>
</feature>
<dbReference type="PANTHER" id="PTHR45138:SF9">
    <property type="entry name" value="DIGUANYLATE CYCLASE DGCM-RELATED"/>
    <property type="match status" value="1"/>
</dbReference>
<dbReference type="Pfam" id="PF08447">
    <property type="entry name" value="PAS_3"/>
    <property type="match status" value="1"/>
</dbReference>
<accession>A0ABQ2G7C6</accession>
<keyword evidence="1" id="KW-0175">Coiled coil</keyword>
<dbReference type="InterPro" id="IPR000700">
    <property type="entry name" value="PAS-assoc_C"/>
</dbReference>
<feature type="domain" description="PAS" evidence="2">
    <location>
        <begin position="464"/>
        <end position="537"/>
    </location>
</feature>
<dbReference type="EMBL" id="BMOL01000006">
    <property type="protein sequence ID" value="GGL78990.1"/>
    <property type="molecule type" value="Genomic_DNA"/>
</dbReference>
<proteinExistence type="predicted"/>
<dbReference type="Gene3D" id="3.30.450.40">
    <property type="match status" value="3"/>
</dbReference>
<dbReference type="SUPFAM" id="SSF55781">
    <property type="entry name" value="GAF domain-like"/>
    <property type="match status" value="3"/>
</dbReference>
<dbReference type="PROSITE" id="PS50113">
    <property type="entry name" value="PAC"/>
    <property type="match status" value="2"/>
</dbReference>
<dbReference type="InterPro" id="IPR013655">
    <property type="entry name" value="PAS_fold_3"/>
</dbReference>
<dbReference type="SMART" id="SM00065">
    <property type="entry name" value="GAF"/>
    <property type="match status" value="3"/>
</dbReference>
<dbReference type="InterPro" id="IPR050469">
    <property type="entry name" value="Diguanylate_Cyclase"/>
</dbReference>
<dbReference type="InterPro" id="IPR001610">
    <property type="entry name" value="PAC"/>
</dbReference>
<dbReference type="NCBIfam" id="TIGR00254">
    <property type="entry name" value="GGDEF"/>
    <property type="match status" value="1"/>
</dbReference>
<keyword evidence="6" id="KW-1185">Reference proteome</keyword>
<dbReference type="InterPro" id="IPR029787">
    <property type="entry name" value="Nucleotide_cyclase"/>
</dbReference>
<name>A0ABQ2G7C6_9DEIO</name>
<evidence type="ECO:0008006" key="7">
    <source>
        <dbReference type="Google" id="ProtNLM"/>
    </source>
</evidence>
<evidence type="ECO:0000259" key="2">
    <source>
        <dbReference type="PROSITE" id="PS50112"/>
    </source>
</evidence>
<sequence length="1078" mass="120004">MIENTSPASAEFTLLLDSLPSPYFTLDATGNITALNQRAAQLVGRDRETLVGCHLETEFHHLLDDEWSVVCEKALREQRSLSLEPYNAFLGRWFKVTLIPANSALMVHLQDVTNARRMEQLQQVTAALLTPRRAQQVIEIMLTQAGAVMGASMTALMQITADGEHLERVAEWGYTPELRARLSRVPLHLNIPPTDAARHHQPVFVSGDERDWQYPDSAEVHAQRTQSVAALPLVVNEQLYGVLTLSFNGPRRFDEMEQHFILTMTQLCAQALDRVQSREVVVQANERLAFLGQASTLLSSSLNLEDTLQRLGELTVETLADWCTVFLPDAVDDLKLRTAVHRDPQLVASLSQMLEAYPLDRAAPNGIYQVYRTGQSVLTASVSQAVIDALPDAKKREQLQNLALRSMLTVPLVAQGQTIGVMCLASSQADRAYTPEDLELAEDLAHRAAATIEHTRLYMAVVDSEARMSGIISTVSDAVITTGEDQRILVFNAAAEAMFHLPAVEALGQRMDRFISVRSRDQHAQLMQQFAEARTSSHGLPGGRITLQAMRVDGSEFPVEATISQVNVRGQQLFTAVFRDVSEQHQAEQALRESEARFRSTFNQAAIGIAHVSLEGRWMGVNDRLCDILRYTREELTELTFQNVTHPDDLDIDLTNVQRLLTGELRTYSLHKRYLRKDGTEVWVNLTGSLVRDAQGQPAYFIAAVEDISDIKQAEMSLRLARDELELRVEERTAQLQDLSIQLQTQVQELKSHNEESQVLSEMGEMLQSCLSAEEAQQVVAKYAAQLFPDVAGALYDFGPSRNVLEQVAAWNGASGSDTIFGPSDCWGLRRGRAFVSAQGEQGLRDLRCRHVHVLGPVLCVPLLAQGETIGLLHLSGQAPFTARHERLAQTTAEALASALVNLRLRETLKQQSIRDPLTGIFNRRYLEETFEREVRRAQRYGVPMGLIMLDVDHFKRVNDNYGHEVGDILLQTLGGLLKTNVRGEDVACRYGGEEFALLLPGADLQQTAARAEHIRQAVEDLKVNYQGHPIGMVTVSMGAAVYPQHGTHLAQLMRNADFALYAAKREGRNRVNLAQHA</sequence>
<evidence type="ECO:0000313" key="6">
    <source>
        <dbReference type="Proteomes" id="UP000639973"/>
    </source>
</evidence>
<dbReference type="SUPFAM" id="SSF55073">
    <property type="entry name" value="Nucleotide cyclase"/>
    <property type="match status" value="1"/>
</dbReference>
<dbReference type="Pfam" id="PF01590">
    <property type="entry name" value="GAF"/>
    <property type="match status" value="2"/>
</dbReference>
<feature type="domain" description="PAC" evidence="3">
    <location>
        <begin position="543"/>
        <end position="593"/>
    </location>
</feature>
<dbReference type="InterPro" id="IPR043128">
    <property type="entry name" value="Rev_trsase/Diguanyl_cyclase"/>
</dbReference>
<evidence type="ECO:0000313" key="5">
    <source>
        <dbReference type="EMBL" id="GGL78990.1"/>
    </source>
</evidence>
<dbReference type="CDD" id="cd01949">
    <property type="entry name" value="GGDEF"/>
    <property type="match status" value="1"/>
</dbReference>
<dbReference type="PROSITE" id="PS50112">
    <property type="entry name" value="PAS"/>
    <property type="match status" value="3"/>
</dbReference>
<dbReference type="InterPro" id="IPR000160">
    <property type="entry name" value="GGDEF_dom"/>
</dbReference>
<dbReference type="InterPro" id="IPR013656">
    <property type="entry name" value="PAS_4"/>
</dbReference>
<dbReference type="InterPro" id="IPR003018">
    <property type="entry name" value="GAF"/>
</dbReference>
<dbReference type="SMART" id="SM00086">
    <property type="entry name" value="PAC"/>
    <property type="match status" value="2"/>
</dbReference>
<evidence type="ECO:0000259" key="4">
    <source>
        <dbReference type="PROSITE" id="PS50887"/>
    </source>
</evidence>
<dbReference type="PROSITE" id="PS50887">
    <property type="entry name" value="GGDEF"/>
    <property type="match status" value="1"/>
</dbReference>
<feature type="domain" description="PAS" evidence="2">
    <location>
        <begin position="8"/>
        <end position="52"/>
    </location>
</feature>
<feature type="domain" description="GGDEF" evidence="4">
    <location>
        <begin position="943"/>
        <end position="1077"/>
    </location>
</feature>
<dbReference type="SMART" id="SM00267">
    <property type="entry name" value="GGDEF"/>
    <property type="match status" value="1"/>
</dbReference>
<dbReference type="Pfam" id="PF00990">
    <property type="entry name" value="GGDEF"/>
    <property type="match status" value="1"/>
</dbReference>
<comment type="caution">
    <text evidence="5">The sequence shown here is derived from an EMBL/GenBank/DDBJ whole genome shotgun (WGS) entry which is preliminary data.</text>
</comment>
<dbReference type="SMART" id="SM00091">
    <property type="entry name" value="PAS"/>
    <property type="match status" value="3"/>
</dbReference>
<dbReference type="RefSeq" id="WP_188970731.1">
    <property type="nucleotide sequence ID" value="NZ_BMOL01000006.1"/>
</dbReference>
<evidence type="ECO:0000256" key="1">
    <source>
        <dbReference type="SAM" id="Coils"/>
    </source>
</evidence>